<gene>
    <name evidence="1" type="ORF">BZZ03_09420</name>
</gene>
<dbReference type="EMBL" id="MUIZ01000006">
    <property type="protein sequence ID" value="OUK03861.1"/>
    <property type="molecule type" value="Genomic_DNA"/>
</dbReference>
<protein>
    <submittedName>
        <fullName evidence="1">Uncharacterized protein</fullName>
    </submittedName>
</protein>
<dbReference type="AlphaFoldDB" id="A0A252CB99"/>
<comment type="caution">
    <text evidence="1">The sequence shown here is derived from an EMBL/GenBank/DDBJ whole genome shotgun (WGS) entry which is preliminary data.</text>
</comment>
<evidence type="ECO:0000313" key="2">
    <source>
        <dbReference type="Proteomes" id="UP000194606"/>
    </source>
</evidence>
<reference evidence="1 2" key="1">
    <citation type="submission" date="2017-02" db="EMBL/GenBank/DDBJ databases">
        <authorList>
            <person name="Peterson S.W."/>
        </authorList>
    </citation>
    <scope>NUCLEOTIDE SEQUENCE [LARGE SCALE GENOMIC DNA]</scope>
    <source>
        <strain evidence="1">159469</strain>
    </source>
</reference>
<proteinExistence type="predicted"/>
<accession>A0A252CB99</accession>
<dbReference type="Proteomes" id="UP000194606">
    <property type="component" value="Unassembled WGS sequence"/>
</dbReference>
<sequence length="67" mass="7658">MTKVIVKSISQIDLAIFYESVDGSVNCVDRLETYEAWARQVQIILHLGRIQKTDEPVLEMEIGGEYD</sequence>
<organism evidence="1 2">
    <name type="scientific">Lactococcus petauri</name>
    <dbReference type="NCBI Taxonomy" id="1940789"/>
    <lineage>
        <taxon>Bacteria</taxon>
        <taxon>Bacillati</taxon>
        <taxon>Bacillota</taxon>
        <taxon>Bacilli</taxon>
        <taxon>Lactobacillales</taxon>
        <taxon>Streptococcaceae</taxon>
        <taxon>Lactococcus</taxon>
    </lineage>
</organism>
<evidence type="ECO:0000313" key="1">
    <source>
        <dbReference type="EMBL" id="OUK03861.1"/>
    </source>
</evidence>
<name>A0A252CB99_9LACT</name>